<evidence type="ECO:0000256" key="2">
    <source>
        <dbReference type="ARBA" id="ARBA00022840"/>
    </source>
</evidence>
<dbReference type="Pfam" id="PF03630">
    <property type="entry name" value="Fumble"/>
    <property type="match status" value="1"/>
</dbReference>
<keyword evidence="2" id="KW-0067">ATP-binding</keyword>
<dbReference type="GO" id="GO:0005829">
    <property type="term" value="C:cytosol"/>
    <property type="evidence" value="ECO:0007669"/>
    <property type="project" value="TreeGrafter"/>
</dbReference>
<evidence type="ECO:0000313" key="4">
    <source>
        <dbReference type="EMBL" id="EAR82448.3"/>
    </source>
</evidence>
<dbReference type="SUPFAM" id="SSF53067">
    <property type="entry name" value="Actin-like ATPase domain"/>
    <property type="match status" value="2"/>
</dbReference>
<proteinExistence type="predicted"/>
<dbReference type="HOGENOM" id="CLU_011154_3_1_1"/>
<keyword evidence="4" id="KW-0418">Kinase</keyword>
<dbReference type="Gene3D" id="3.30.420.40">
    <property type="match status" value="1"/>
</dbReference>
<dbReference type="GO" id="GO:0005634">
    <property type="term" value="C:nucleus"/>
    <property type="evidence" value="ECO:0007669"/>
    <property type="project" value="TreeGrafter"/>
</dbReference>
<dbReference type="InParanoid" id="Q22AW6"/>
<evidence type="ECO:0000256" key="3">
    <source>
        <dbReference type="ARBA" id="ARBA00022993"/>
    </source>
</evidence>
<dbReference type="EMBL" id="GG662712">
    <property type="protein sequence ID" value="EAR82448.3"/>
    <property type="molecule type" value="Genomic_DNA"/>
</dbReference>
<sequence>MSFGLNSCIFNQNPSIFFQIRKKLLNKYQRLINIKISLKMSIETDIGFIRRKKSTSIEFLIPFIGIDIGGTLAKLCFALKKNSQVDFEHIEHLMINSYQEFDIYFKTFESRNVEDMIDFIESLDMNFITKEFYITGGGAHKFDELFQERLKVNVIKVQEFESLKMGFQLLEQLSPNDSIFNFSKQKGKDFFKGQGGLFPFVLINIGSGVSMIKFEGEGVFTRVNGTSIGGGFFLGITHLLTGERNFDKLLEMSNQGDNRNVDLYANDIYGQVVPPEDIHGDALCVSMGKMSAKLKEGEDVNKNDLVKSMLLMASFNLSQIAFIQSKLEGINNIIFAGNFVRNHQDTMDCINTAIEFFNQNEDANNQRKAFFVKHDGFIGALGSFFQGFTLKQQKKLQLISELNTQQVKQE</sequence>
<dbReference type="NCBIfam" id="TIGR00555">
    <property type="entry name" value="panK_eukar"/>
    <property type="match status" value="1"/>
</dbReference>
<dbReference type="OrthoDB" id="498611at2759"/>
<dbReference type="GeneID" id="7825087"/>
<keyword evidence="3" id="KW-0173">Coenzyme A biosynthesis</keyword>
<dbReference type="GO" id="GO:0005524">
    <property type="term" value="F:ATP binding"/>
    <property type="evidence" value="ECO:0007669"/>
    <property type="project" value="UniProtKB-KW"/>
</dbReference>
<dbReference type="eggNOG" id="KOG2201">
    <property type="taxonomic scope" value="Eukaryota"/>
</dbReference>
<dbReference type="RefSeq" id="XP_001030111.3">
    <property type="nucleotide sequence ID" value="XM_001030111.3"/>
</dbReference>
<dbReference type="PANTHER" id="PTHR12280">
    <property type="entry name" value="PANTOTHENATE KINASE"/>
    <property type="match status" value="1"/>
</dbReference>
<reference evidence="5" key="1">
    <citation type="journal article" date="2006" name="PLoS Biol.">
        <title>Macronuclear genome sequence of the ciliate Tetrahymena thermophila, a model eukaryote.</title>
        <authorList>
            <person name="Eisen J.A."/>
            <person name="Coyne R.S."/>
            <person name="Wu M."/>
            <person name="Wu D."/>
            <person name="Thiagarajan M."/>
            <person name="Wortman J.R."/>
            <person name="Badger J.H."/>
            <person name="Ren Q."/>
            <person name="Amedeo P."/>
            <person name="Jones K.M."/>
            <person name="Tallon L.J."/>
            <person name="Delcher A.L."/>
            <person name="Salzberg S.L."/>
            <person name="Silva J.C."/>
            <person name="Haas B.J."/>
            <person name="Majoros W.H."/>
            <person name="Farzad M."/>
            <person name="Carlton J.M."/>
            <person name="Smith R.K. Jr."/>
            <person name="Garg J."/>
            <person name="Pearlman R.E."/>
            <person name="Karrer K.M."/>
            <person name="Sun L."/>
            <person name="Manning G."/>
            <person name="Elde N.C."/>
            <person name="Turkewitz A.P."/>
            <person name="Asai D.J."/>
            <person name="Wilkes D.E."/>
            <person name="Wang Y."/>
            <person name="Cai H."/>
            <person name="Collins K."/>
            <person name="Stewart B.A."/>
            <person name="Lee S.R."/>
            <person name="Wilamowska K."/>
            <person name="Weinberg Z."/>
            <person name="Ruzzo W.L."/>
            <person name="Wloga D."/>
            <person name="Gaertig J."/>
            <person name="Frankel J."/>
            <person name="Tsao C.-C."/>
            <person name="Gorovsky M.A."/>
            <person name="Keeling P.J."/>
            <person name="Waller R.F."/>
            <person name="Patron N.J."/>
            <person name="Cherry J.M."/>
            <person name="Stover N.A."/>
            <person name="Krieger C.J."/>
            <person name="del Toro C."/>
            <person name="Ryder H.F."/>
            <person name="Williamson S.C."/>
            <person name="Barbeau R.A."/>
            <person name="Hamilton E.P."/>
            <person name="Orias E."/>
        </authorList>
    </citation>
    <scope>NUCLEOTIDE SEQUENCE [LARGE SCALE GENOMIC DNA]</scope>
    <source>
        <strain evidence="5">SB210</strain>
    </source>
</reference>
<organism evidence="4 5">
    <name type="scientific">Tetrahymena thermophila (strain SB210)</name>
    <dbReference type="NCBI Taxonomy" id="312017"/>
    <lineage>
        <taxon>Eukaryota</taxon>
        <taxon>Sar</taxon>
        <taxon>Alveolata</taxon>
        <taxon>Ciliophora</taxon>
        <taxon>Intramacronucleata</taxon>
        <taxon>Oligohymenophorea</taxon>
        <taxon>Hymenostomatida</taxon>
        <taxon>Tetrahymenina</taxon>
        <taxon>Tetrahymenidae</taxon>
        <taxon>Tetrahymena</taxon>
    </lineage>
</organism>
<dbReference type="KEGG" id="tet:TTHERM_01142820"/>
<protein>
    <submittedName>
        <fullName evidence="4">Pantothenate kinase</fullName>
    </submittedName>
</protein>
<gene>
    <name evidence="4" type="ORF">TTHERM_01142820</name>
</gene>
<dbReference type="GO" id="GO:0004594">
    <property type="term" value="F:pantothenate kinase activity"/>
    <property type="evidence" value="ECO:0007669"/>
    <property type="project" value="TreeGrafter"/>
</dbReference>
<accession>Q22AW6</accession>
<dbReference type="Gene3D" id="3.30.420.510">
    <property type="match status" value="1"/>
</dbReference>
<dbReference type="Proteomes" id="UP000009168">
    <property type="component" value="Unassembled WGS sequence"/>
</dbReference>
<keyword evidence="5" id="KW-1185">Reference proteome</keyword>
<dbReference type="InterPro" id="IPR043129">
    <property type="entry name" value="ATPase_NBD"/>
</dbReference>
<dbReference type="CDD" id="cd24086">
    <property type="entry name" value="ASKHA_NBD_PanK-II_euk"/>
    <property type="match status" value="1"/>
</dbReference>
<name>Q22AW6_TETTS</name>
<dbReference type="STRING" id="312017.Q22AW6"/>
<keyword evidence="1" id="KW-0547">Nucleotide-binding</keyword>
<dbReference type="PANTHER" id="PTHR12280:SF20">
    <property type="entry name" value="4'-PHOSPHOPANTETHEINE PHOSPHATASE"/>
    <property type="match status" value="1"/>
</dbReference>
<dbReference type="GO" id="GO:0015937">
    <property type="term" value="P:coenzyme A biosynthetic process"/>
    <property type="evidence" value="ECO:0007669"/>
    <property type="project" value="UniProtKB-KW"/>
</dbReference>
<dbReference type="AlphaFoldDB" id="Q22AW6"/>
<evidence type="ECO:0000256" key="1">
    <source>
        <dbReference type="ARBA" id="ARBA00022741"/>
    </source>
</evidence>
<dbReference type="FunCoup" id="Q22AW6">
    <property type="interactions" value="73"/>
</dbReference>
<evidence type="ECO:0000313" key="5">
    <source>
        <dbReference type="Proteomes" id="UP000009168"/>
    </source>
</evidence>
<keyword evidence="4" id="KW-0808">Transferase</keyword>
<dbReference type="InterPro" id="IPR004567">
    <property type="entry name" value="Type_II_PanK"/>
</dbReference>